<evidence type="ECO:0000256" key="1">
    <source>
        <dbReference type="ARBA" id="ARBA00004127"/>
    </source>
</evidence>
<feature type="transmembrane region" description="Helical" evidence="7">
    <location>
        <begin position="247"/>
        <end position="267"/>
    </location>
</feature>
<evidence type="ECO:0000256" key="3">
    <source>
        <dbReference type="ARBA" id="ARBA00022692"/>
    </source>
</evidence>
<evidence type="ECO:0000313" key="10">
    <source>
        <dbReference type="Proteomes" id="UP000320393"/>
    </source>
</evidence>
<feature type="transmembrane region" description="Helical" evidence="7">
    <location>
        <begin position="368"/>
        <end position="393"/>
    </location>
</feature>
<dbReference type="GO" id="GO:0003954">
    <property type="term" value="F:NADH dehydrogenase activity"/>
    <property type="evidence" value="ECO:0007669"/>
    <property type="project" value="TreeGrafter"/>
</dbReference>
<evidence type="ECO:0000256" key="6">
    <source>
        <dbReference type="RuleBase" id="RU000320"/>
    </source>
</evidence>
<dbReference type="AlphaFoldDB" id="A0A537LXZ2"/>
<dbReference type="GO" id="GO:0015990">
    <property type="term" value="P:electron transport coupled proton transport"/>
    <property type="evidence" value="ECO:0007669"/>
    <property type="project" value="TreeGrafter"/>
</dbReference>
<feature type="transmembrane region" description="Helical" evidence="7">
    <location>
        <begin position="73"/>
        <end position="99"/>
    </location>
</feature>
<dbReference type="GO" id="GO:0042773">
    <property type="term" value="P:ATP synthesis coupled electron transport"/>
    <property type="evidence" value="ECO:0007669"/>
    <property type="project" value="InterPro"/>
</dbReference>
<keyword evidence="5 7" id="KW-0472">Membrane</keyword>
<dbReference type="InterPro" id="IPR010227">
    <property type="entry name" value="NADH_Q_OxRdtase_chainM/4"/>
</dbReference>
<feature type="transmembrane region" description="Helical" evidence="7">
    <location>
        <begin position="307"/>
        <end position="326"/>
    </location>
</feature>
<protein>
    <submittedName>
        <fullName evidence="9">NADH-quinone oxidoreductase subunit M</fullName>
    </submittedName>
</protein>
<evidence type="ECO:0000256" key="7">
    <source>
        <dbReference type="SAM" id="Phobius"/>
    </source>
</evidence>
<sequence>MPGPLTWMILLPVLTAAAAAAVDRRRESSIRVIGLTGTAMVFLLAAWVWARFASGTAGLQFAERVPWVPSVGIAYHLGVDGLSVSLVALTALLFPLALASAATQIRARVKGFVVTVLLLEAGMLGMFIAQDLVLFYVFWEGMLIPMYFLIGLWGGPGRAAAAIKFFLYTMAGSVLMLLAIVAVYLQGGRILGRATFDLPALLAHPLGISGGLGTALFLAFAVAFAIKMPVWPLHAWLPDAYAEAPPVVTVLLASLMAKAGAYGLLRFCLPLFPEAMRTFGPAASVLAVVSILYGGAVAWAHTDLRRLLAYGSMSHMGFILLGIFALNATAVQGSLIQMINHGISTGALFFIAGMLIERTARTRTDEYGGVAAVTPALAAATLIVTLSSLALPGTNGFVGEFLILLGTFQVRPAYAALATFGVVVAAAYLLAFVGRVFHGPARPDLASMADLRRGEVAVLAPLVAVIFWVGLFPHPLLARSEAAVRALLTRPPAASVQVGPASLRARAAR</sequence>
<dbReference type="PANTHER" id="PTHR43507:SF1">
    <property type="entry name" value="NADH-UBIQUINONE OXIDOREDUCTASE CHAIN 4"/>
    <property type="match status" value="1"/>
</dbReference>
<feature type="transmembrane region" description="Helical" evidence="7">
    <location>
        <begin position="165"/>
        <end position="186"/>
    </location>
</feature>
<evidence type="ECO:0000313" key="9">
    <source>
        <dbReference type="EMBL" id="TMJ12876.1"/>
    </source>
</evidence>
<feature type="transmembrane region" description="Helical" evidence="7">
    <location>
        <begin position="34"/>
        <end position="53"/>
    </location>
</feature>
<feature type="transmembrane region" description="Helical" evidence="7">
    <location>
        <begin position="206"/>
        <end position="226"/>
    </location>
</feature>
<feature type="transmembrane region" description="Helical" evidence="7">
    <location>
        <begin position="6"/>
        <end position="22"/>
    </location>
</feature>
<evidence type="ECO:0000256" key="5">
    <source>
        <dbReference type="ARBA" id="ARBA00023136"/>
    </source>
</evidence>
<keyword evidence="4 7" id="KW-1133">Transmembrane helix</keyword>
<feature type="transmembrane region" description="Helical" evidence="7">
    <location>
        <begin position="111"/>
        <end position="129"/>
    </location>
</feature>
<accession>A0A537LXZ2</accession>
<comment type="similarity">
    <text evidence="2">Belongs to the complex I subunit 4 family.</text>
</comment>
<dbReference type="GO" id="GO:0012505">
    <property type="term" value="C:endomembrane system"/>
    <property type="evidence" value="ECO:0007669"/>
    <property type="project" value="UniProtKB-SubCell"/>
</dbReference>
<proteinExistence type="inferred from homology"/>
<feature type="transmembrane region" description="Helical" evidence="7">
    <location>
        <begin position="279"/>
        <end position="300"/>
    </location>
</feature>
<comment type="subcellular location">
    <subcellularLocation>
        <location evidence="1">Endomembrane system</location>
        <topology evidence="1">Multi-pass membrane protein</topology>
    </subcellularLocation>
    <subcellularLocation>
        <location evidence="6">Membrane</location>
        <topology evidence="6">Multi-pass membrane protein</topology>
    </subcellularLocation>
</comment>
<evidence type="ECO:0000259" key="8">
    <source>
        <dbReference type="Pfam" id="PF00361"/>
    </source>
</evidence>
<feature type="domain" description="NADH:quinone oxidoreductase/Mrp antiporter transmembrane" evidence="8">
    <location>
        <begin position="129"/>
        <end position="422"/>
    </location>
</feature>
<dbReference type="PANTHER" id="PTHR43507">
    <property type="entry name" value="NADH-UBIQUINONE OXIDOREDUCTASE CHAIN 4"/>
    <property type="match status" value="1"/>
</dbReference>
<dbReference type="NCBIfam" id="TIGR01972">
    <property type="entry name" value="NDH_I_M"/>
    <property type="match status" value="1"/>
</dbReference>
<dbReference type="PRINTS" id="PR01437">
    <property type="entry name" value="NUOXDRDTASE4"/>
</dbReference>
<evidence type="ECO:0000256" key="2">
    <source>
        <dbReference type="ARBA" id="ARBA00009025"/>
    </source>
</evidence>
<feature type="transmembrane region" description="Helical" evidence="7">
    <location>
        <begin position="338"/>
        <end position="356"/>
    </location>
</feature>
<feature type="transmembrane region" description="Helical" evidence="7">
    <location>
        <begin position="135"/>
        <end position="153"/>
    </location>
</feature>
<dbReference type="GO" id="GO:0016020">
    <property type="term" value="C:membrane"/>
    <property type="evidence" value="ECO:0007669"/>
    <property type="project" value="UniProtKB-SubCell"/>
</dbReference>
<dbReference type="EMBL" id="VBAM01000173">
    <property type="protein sequence ID" value="TMJ12876.1"/>
    <property type="molecule type" value="Genomic_DNA"/>
</dbReference>
<name>A0A537LXZ2_9BACT</name>
<gene>
    <name evidence="9" type="ORF">E6H02_05605</name>
</gene>
<dbReference type="GO" id="GO:0048039">
    <property type="term" value="F:ubiquinone binding"/>
    <property type="evidence" value="ECO:0007669"/>
    <property type="project" value="TreeGrafter"/>
</dbReference>
<dbReference type="Pfam" id="PF00361">
    <property type="entry name" value="Proton_antipo_M"/>
    <property type="match status" value="1"/>
</dbReference>
<organism evidence="9 10">
    <name type="scientific">Candidatus Segetimicrobium genomatis</name>
    <dbReference type="NCBI Taxonomy" id="2569760"/>
    <lineage>
        <taxon>Bacteria</taxon>
        <taxon>Bacillati</taxon>
        <taxon>Candidatus Sysuimicrobiota</taxon>
        <taxon>Candidatus Sysuimicrobiia</taxon>
        <taxon>Candidatus Sysuimicrobiales</taxon>
        <taxon>Candidatus Segetimicrobiaceae</taxon>
        <taxon>Candidatus Segetimicrobium</taxon>
    </lineage>
</organism>
<feature type="transmembrane region" description="Helical" evidence="7">
    <location>
        <begin position="454"/>
        <end position="472"/>
    </location>
</feature>
<dbReference type="GO" id="GO:0008137">
    <property type="term" value="F:NADH dehydrogenase (ubiquinone) activity"/>
    <property type="evidence" value="ECO:0007669"/>
    <property type="project" value="InterPro"/>
</dbReference>
<dbReference type="InterPro" id="IPR003918">
    <property type="entry name" value="NADH_UbQ_OxRdtase"/>
</dbReference>
<dbReference type="Proteomes" id="UP000320393">
    <property type="component" value="Unassembled WGS sequence"/>
</dbReference>
<evidence type="ECO:0000256" key="4">
    <source>
        <dbReference type="ARBA" id="ARBA00022989"/>
    </source>
</evidence>
<keyword evidence="3 6" id="KW-0812">Transmembrane</keyword>
<reference evidence="9 10" key="1">
    <citation type="journal article" date="2019" name="Nat. Microbiol.">
        <title>Mediterranean grassland soil C-N compound turnover is dependent on rainfall and depth, and is mediated by genomically divergent microorganisms.</title>
        <authorList>
            <person name="Diamond S."/>
            <person name="Andeer P.F."/>
            <person name="Li Z."/>
            <person name="Crits-Christoph A."/>
            <person name="Burstein D."/>
            <person name="Anantharaman K."/>
            <person name="Lane K.R."/>
            <person name="Thomas B.C."/>
            <person name="Pan C."/>
            <person name="Northen T.R."/>
            <person name="Banfield J.F."/>
        </authorList>
    </citation>
    <scope>NUCLEOTIDE SEQUENCE [LARGE SCALE GENOMIC DNA]</scope>
    <source>
        <strain evidence="9">NP_5</strain>
    </source>
</reference>
<dbReference type="InterPro" id="IPR001750">
    <property type="entry name" value="ND/Mrp_TM"/>
</dbReference>
<comment type="caution">
    <text evidence="9">The sequence shown here is derived from an EMBL/GenBank/DDBJ whole genome shotgun (WGS) entry which is preliminary data.</text>
</comment>
<feature type="transmembrane region" description="Helical" evidence="7">
    <location>
        <begin position="413"/>
        <end position="433"/>
    </location>
</feature>